<sequence length="112" mass="12575">MNLLFPSFLPEVIFQHNLEKRPSEAALRKKPASGTQWVAISRGSSDNAPARWFSTLSMGALLVLPQRYSVYQVRSGRKQPRQMTRVPGCSWQGPHPFLPPTISSKNPNMAKL</sequence>
<dbReference type="Proteomes" id="UP000183316">
    <property type="component" value="Chromosome"/>
</dbReference>
<protein>
    <submittedName>
        <fullName evidence="2">Uncharacterized protein</fullName>
    </submittedName>
</protein>
<name>A0A192CI09_ECO25</name>
<evidence type="ECO:0000313" key="3">
    <source>
        <dbReference type="Proteomes" id="UP000183316"/>
    </source>
</evidence>
<proteinExistence type="predicted"/>
<feature type="region of interest" description="Disordered" evidence="1">
    <location>
        <begin position="75"/>
        <end position="112"/>
    </location>
</feature>
<gene>
    <name evidence="2" type="ORF">WLH_04542</name>
</gene>
<dbReference type="AlphaFoldDB" id="A0A192CI09"/>
<dbReference type="EMBL" id="CP015085">
    <property type="protein sequence ID" value="ANK05803.1"/>
    <property type="molecule type" value="Genomic_DNA"/>
</dbReference>
<accession>A0A192CI09</accession>
<organism evidence="2 3">
    <name type="scientific">Escherichia coli O25b:H4</name>
    <dbReference type="NCBI Taxonomy" id="941280"/>
    <lineage>
        <taxon>Bacteria</taxon>
        <taxon>Pseudomonadati</taxon>
        <taxon>Pseudomonadota</taxon>
        <taxon>Gammaproteobacteria</taxon>
        <taxon>Enterobacterales</taxon>
        <taxon>Enterobacteriaceae</taxon>
        <taxon>Escherichia</taxon>
    </lineage>
</organism>
<reference evidence="2 3" key="1">
    <citation type="submission" date="2016-03" db="EMBL/GenBank/DDBJ databases">
        <title>Genome Sequence and Comparative Pathogenic Determinants of Uropathogenic Escherichia coli O25b:H4, a Clinical Isolate from Saudi Arabia.</title>
        <authorList>
            <person name="Alyamani E.A.J."/>
            <person name="Khiyami M.A."/>
            <person name="Booq R.Y."/>
            <person name="Bahwerth F.S."/>
            <person name="Vaisvil B."/>
            <person name="Schmitt D.P."/>
            <person name="Kapatral V."/>
        </authorList>
    </citation>
    <scope>NUCLEOTIDE SEQUENCE [LARGE SCALE GENOMIC DNA]</scope>
    <source>
        <strain evidence="2 3">O25b:H4</strain>
    </source>
</reference>
<feature type="compositionally biased region" description="Polar residues" evidence="1">
    <location>
        <begin position="101"/>
        <end position="112"/>
    </location>
</feature>
<evidence type="ECO:0000313" key="2">
    <source>
        <dbReference type="EMBL" id="ANK05803.1"/>
    </source>
</evidence>
<evidence type="ECO:0000256" key="1">
    <source>
        <dbReference type="SAM" id="MobiDB-lite"/>
    </source>
</evidence>